<dbReference type="Proteomes" id="UP000489600">
    <property type="component" value="Unassembled WGS sequence"/>
</dbReference>
<gene>
    <name evidence="1" type="ORF">ANE_LOCUS1786</name>
</gene>
<keyword evidence="2" id="KW-1185">Reference proteome</keyword>
<organism evidence="1 2">
    <name type="scientific">Arabis nemorensis</name>
    <dbReference type="NCBI Taxonomy" id="586526"/>
    <lineage>
        <taxon>Eukaryota</taxon>
        <taxon>Viridiplantae</taxon>
        <taxon>Streptophyta</taxon>
        <taxon>Embryophyta</taxon>
        <taxon>Tracheophyta</taxon>
        <taxon>Spermatophyta</taxon>
        <taxon>Magnoliopsida</taxon>
        <taxon>eudicotyledons</taxon>
        <taxon>Gunneridae</taxon>
        <taxon>Pentapetalae</taxon>
        <taxon>rosids</taxon>
        <taxon>malvids</taxon>
        <taxon>Brassicales</taxon>
        <taxon>Brassicaceae</taxon>
        <taxon>Arabideae</taxon>
        <taxon>Arabis</taxon>
    </lineage>
</organism>
<protein>
    <submittedName>
        <fullName evidence="1">Uncharacterized protein</fullName>
    </submittedName>
</protein>
<proteinExistence type="predicted"/>
<accession>A0A565APQ2</accession>
<dbReference type="OrthoDB" id="414075at2759"/>
<dbReference type="AlphaFoldDB" id="A0A565APQ2"/>
<reference evidence="1" key="1">
    <citation type="submission" date="2019-07" db="EMBL/GenBank/DDBJ databases">
        <authorList>
            <person name="Dittberner H."/>
        </authorList>
    </citation>
    <scope>NUCLEOTIDE SEQUENCE [LARGE SCALE GENOMIC DNA]</scope>
</reference>
<evidence type="ECO:0000313" key="2">
    <source>
        <dbReference type="Proteomes" id="UP000489600"/>
    </source>
</evidence>
<name>A0A565APQ2_9BRAS</name>
<evidence type="ECO:0000313" key="1">
    <source>
        <dbReference type="EMBL" id="VVA91341.1"/>
    </source>
</evidence>
<dbReference type="EMBL" id="CABITT030000001">
    <property type="protein sequence ID" value="VVA91341.1"/>
    <property type="molecule type" value="Genomic_DNA"/>
</dbReference>
<sequence length="93" mass="10646">MQRSSLRFLIGQSRRGFCTISDKIVASIQLATAVKVYNWFLLAQFKFAPSVVKLSISSLVDLLMRECRAKGEYQMDYVPAPRITEADKKNDRK</sequence>
<comment type="caution">
    <text evidence="1">The sequence shown here is derived from an EMBL/GenBank/DDBJ whole genome shotgun (WGS) entry which is preliminary data.</text>
</comment>